<dbReference type="InterPro" id="IPR010982">
    <property type="entry name" value="Lambda_DNA-bd_dom_sf"/>
</dbReference>
<sequence>MSVSPSARIQEARERVAARLRELRLDAGLTGQDIAVRSGWQKSKVSRIQGGVSAPSDDDIRAWCQACGAEDQADDIIAASRDANTMYTEWRRIQRTGLKRVQESRVPIHERTTYMRVYSSSVIPGMLQTQEYAQALLHDIARFHGTPDDSHAAADARVARSRILRRPGKTFLFVLEEAALRRRVGTAETMAAQLGNLLTLSTVPSVRLGIIPASGTAMWPLETFVLYDEEAVYVELLTAAMTITAPTEVGQYLAAHGEMEGAALFGHEAYRVIAACISALV</sequence>
<dbReference type="Gene3D" id="1.10.260.40">
    <property type="entry name" value="lambda repressor-like DNA-binding domains"/>
    <property type="match status" value="1"/>
</dbReference>
<evidence type="ECO:0000259" key="1">
    <source>
        <dbReference type="PROSITE" id="PS50943"/>
    </source>
</evidence>
<dbReference type="SMART" id="SM00530">
    <property type="entry name" value="HTH_XRE"/>
    <property type="match status" value="1"/>
</dbReference>
<name>A0ABZ1ZHJ1_STRAQ</name>
<feature type="domain" description="HTH cro/C1-type" evidence="1">
    <location>
        <begin position="20"/>
        <end position="76"/>
    </location>
</feature>
<dbReference type="PROSITE" id="PS50943">
    <property type="entry name" value="HTH_CROC1"/>
    <property type="match status" value="1"/>
</dbReference>
<evidence type="ECO:0000313" key="3">
    <source>
        <dbReference type="Proteomes" id="UP001431926"/>
    </source>
</evidence>
<dbReference type="RefSeq" id="WP_329355742.1">
    <property type="nucleotide sequence ID" value="NZ_CP109490.1"/>
</dbReference>
<accession>A0ABZ1ZHJ1</accession>
<keyword evidence="3" id="KW-1185">Reference proteome</keyword>
<dbReference type="Pfam" id="PF19054">
    <property type="entry name" value="DUF5753"/>
    <property type="match status" value="1"/>
</dbReference>
<evidence type="ECO:0000313" key="2">
    <source>
        <dbReference type="EMBL" id="WUX36843.1"/>
    </source>
</evidence>
<dbReference type="EMBL" id="CP109491">
    <property type="protein sequence ID" value="WUX36843.1"/>
    <property type="molecule type" value="Genomic_DNA"/>
</dbReference>
<organism evidence="2 3">
    <name type="scientific">Streptomyces anulatus</name>
    <name type="common">Streptomyces chrysomallus</name>
    <dbReference type="NCBI Taxonomy" id="1892"/>
    <lineage>
        <taxon>Bacteria</taxon>
        <taxon>Bacillati</taxon>
        <taxon>Actinomycetota</taxon>
        <taxon>Actinomycetes</taxon>
        <taxon>Kitasatosporales</taxon>
        <taxon>Streptomycetaceae</taxon>
        <taxon>Streptomyces</taxon>
    </lineage>
</organism>
<dbReference type="InterPro" id="IPR001387">
    <property type="entry name" value="Cro/C1-type_HTH"/>
</dbReference>
<dbReference type="CDD" id="cd00093">
    <property type="entry name" value="HTH_XRE"/>
    <property type="match status" value="1"/>
</dbReference>
<dbReference type="Proteomes" id="UP001431926">
    <property type="component" value="Chromosome"/>
</dbReference>
<proteinExistence type="predicted"/>
<dbReference type="Pfam" id="PF13560">
    <property type="entry name" value="HTH_31"/>
    <property type="match status" value="1"/>
</dbReference>
<dbReference type="SUPFAM" id="SSF47413">
    <property type="entry name" value="lambda repressor-like DNA-binding domains"/>
    <property type="match status" value="1"/>
</dbReference>
<dbReference type="InterPro" id="IPR043917">
    <property type="entry name" value="DUF5753"/>
</dbReference>
<reference evidence="2" key="1">
    <citation type="submission" date="2022-10" db="EMBL/GenBank/DDBJ databases">
        <title>The complete genomes of actinobacterial strains from the NBC collection.</title>
        <authorList>
            <person name="Joergensen T.S."/>
            <person name="Alvarez Arevalo M."/>
            <person name="Sterndorff E.B."/>
            <person name="Faurdal D."/>
            <person name="Vuksanovic O."/>
            <person name="Mourched A.-S."/>
            <person name="Charusanti P."/>
            <person name="Shaw S."/>
            <person name="Blin K."/>
            <person name="Weber T."/>
        </authorList>
    </citation>
    <scope>NUCLEOTIDE SEQUENCE</scope>
    <source>
        <strain evidence="2">NBC_01436</strain>
    </source>
</reference>
<protein>
    <submittedName>
        <fullName evidence="2">Helix-turn-helix domain-containing protein</fullName>
    </submittedName>
</protein>
<gene>
    <name evidence="2" type="ORF">OG367_11630</name>
</gene>